<reference evidence="2 3" key="1">
    <citation type="submission" date="2024-04" db="EMBL/GenBank/DDBJ databases">
        <authorList>
            <person name="Rising A."/>
            <person name="Reimegard J."/>
            <person name="Sonavane S."/>
            <person name="Akerstrom W."/>
            <person name="Nylinder S."/>
            <person name="Hedman E."/>
            <person name="Kallberg Y."/>
        </authorList>
    </citation>
    <scope>NUCLEOTIDE SEQUENCE [LARGE SCALE GENOMIC DNA]</scope>
</reference>
<keyword evidence="3" id="KW-1185">Reference proteome</keyword>
<dbReference type="Proteomes" id="UP001497382">
    <property type="component" value="Unassembled WGS sequence"/>
</dbReference>
<proteinExistence type="predicted"/>
<comment type="caution">
    <text evidence="2">The sequence shown here is derived from an EMBL/GenBank/DDBJ whole genome shotgun (WGS) entry which is preliminary data.</text>
</comment>
<protein>
    <submittedName>
        <fullName evidence="2">Uncharacterized protein</fullName>
    </submittedName>
</protein>
<name>A0AAV1ZJD0_9ARAC</name>
<feature type="compositionally biased region" description="Polar residues" evidence="1">
    <location>
        <begin position="54"/>
        <end position="63"/>
    </location>
</feature>
<dbReference type="EMBL" id="CAXIEN010000049">
    <property type="protein sequence ID" value="CAL1270533.1"/>
    <property type="molecule type" value="Genomic_DNA"/>
</dbReference>
<evidence type="ECO:0000313" key="3">
    <source>
        <dbReference type="Proteomes" id="UP001497382"/>
    </source>
</evidence>
<dbReference type="AlphaFoldDB" id="A0AAV1ZJD0"/>
<gene>
    <name evidence="2" type="ORF">LARSCL_LOCUS5346</name>
</gene>
<feature type="region of interest" description="Disordered" evidence="1">
    <location>
        <begin position="54"/>
        <end position="107"/>
    </location>
</feature>
<accession>A0AAV1ZJD0</accession>
<evidence type="ECO:0000256" key="1">
    <source>
        <dbReference type="SAM" id="MobiDB-lite"/>
    </source>
</evidence>
<sequence>MAGEVWLNLWDQDAEANFMKLSLPRGQQKNECSECGHPVLLRLHCQRESLCRRSTTSKSPCSSNHHHQRRPGVVAAVKTSKRCETGEVPKGQRGRSPARCYDQRRVR</sequence>
<organism evidence="2 3">
    <name type="scientific">Larinioides sclopetarius</name>
    <dbReference type="NCBI Taxonomy" id="280406"/>
    <lineage>
        <taxon>Eukaryota</taxon>
        <taxon>Metazoa</taxon>
        <taxon>Ecdysozoa</taxon>
        <taxon>Arthropoda</taxon>
        <taxon>Chelicerata</taxon>
        <taxon>Arachnida</taxon>
        <taxon>Araneae</taxon>
        <taxon>Araneomorphae</taxon>
        <taxon>Entelegynae</taxon>
        <taxon>Araneoidea</taxon>
        <taxon>Araneidae</taxon>
        <taxon>Larinioides</taxon>
    </lineage>
</organism>
<evidence type="ECO:0000313" key="2">
    <source>
        <dbReference type="EMBL" id="CAL1270533.1"/>
    </source>
</evidence>